<protein>
    <submittedName>
        <fullName evidence="3">Neurensin 1-like</fullName>
    </submittedName>
</protein>
<proteinExistence type="predicted"/>
<dbReference type="Pfam" id="PF14927">
    <property type="entry name" value="Neurensin"/>
    <property type="match status" value="1"/>
</dbReference>
<keyword evidence="2" id="KW-0812">Transmembrane</keyword>
<dbReference type="AlphaFoldDB" id="A0AAQ4P509"/>
<evidence type="ECO:0000313" key="4">
    <source>
        <dbReference type="Proteomes" id="UP000007635"/>
    </source>
</evidence>
<feature type="transmembrane region" description="Helical" evidence="2">
    <location>
        <begin position="129"/>
        <end position="152"/>
    </location>
</feature>
<dbReference type="GO" id="GO:0043025">
    <property type="term" value="C:neuronal cell body"/>
    <property type="evidence" value="ECO:0007669"/>
    <property type="project" value="TreeGrafter"/>
</dbReference>
<feature type="region of interest" description="Disordered" evidence="1">
    <location>
        <begin position="162"/>
        <end position="214"/>
    </location>
</feature>
<evidence type="ECO:0000313" key="3">
    <source>
        <dbReference type="Ensembl" id="ENSGACP00000033935.1"/>
    </source>
</evidence>
<reference evidence="3" key="2">
    <citation type="submission" date="2025-08" db="UniProtKB">
        <authorList>
            <consortium name="Ensembl"/>
        </authorList>
    </citation>
    <scope>IDENTIFICATION</scope>
</reference>
<dbReference type="PANTHER" id="PTHR14796:SF3">
    <property type="entry name" value="NEURENSIN 1-LIKE-RELATED"/>
    <property type="match status" value="1"/>
</dbReference>
<dbReference type="PANTHER" id="PTHR14796">
    <property type="entry name" value="NEURENSIN 1-RELATED"/>
    <property type="match status" value="1"/>
</dbReference>
<keyword evidence="2" id="KW-1133">Transmembrane helix</keyword>
<dbReference type="GO" id="GO:0043005">
    <property type="term" value="C:neuron projection"/>
    <property type="evidence" value="ECO:0007669"/>
    <property type="project" value="TreeGrafter"/>
</dbReference>
<sequence>MESDGVQGVMAGVSGSGAESSGREAGSSCLQFGVRSYLHHFYEGCSSPARREKDPEDRRRARRPRSTLWWKSPVWKVYLALGLPVLTAGIAILSVGYSTPHRIESFGEGDLFFVDPQAVSFNRGLRLSAAAGIGLSCLGSALAAMGLVFLVLPGASLKERLFHGPREGGRRGESGSKRKRPPRDPRAVVTKPPGVEEGKIPVTASRAEHLHPSS</sequence>
<dbReference type="GeneTree" id="ENSGT00530000063877"/>
<dbReference type="Proteomes" id="UP000007635">
    <property type="component" value="Chromosome X"/>
</dbReference>
<accession>A0AAQ4P509</accession>
<dbReference type="GO" id="GO:0030133">
    <property type="term" value="C:transport vesicle"/>
    <property type="evidence" value="ECO:0007669"/>
    <property type="project" value="InterPro"/>
</dbReference>
<evidence type="ECO:0000256" key="1">
    <source>
        <dbReference type="SAM" id="MobiDB-lite"/>
    </source>
</evidence>
<organism evidence="3 4">
    <name type="scientific">Gasterosteus aculeatus aculeatus</name>
    <name type="common">three-spined stickleback</name>
    <dbReference type="NCBI Taxonomy" id="481459"/>
    <lineage>
        <taxon>Eukaryota</taxon>
        <taxon>Metazoa</taxon>
        <taxon>Chordata</taxon>
        <taxon>Craniata</taxon>
        <taxon>Vertebrata</taxon>
        <taxon>Euteleostomi</taxon>
        <taxon>Actinopterygii</taxon>
        <taxon>Neopterygii</taxon>
        <taxon>Teleostei</taxon>
        <taxon>Neoteleostei</taxon>
        <taxon>Acanthomorphata</taxon>
        <taxon>Eupercaria</taxon>
        <taxon>Perciformes</taxon>
        <taxon>Cottioidei</taxon>
        <taxon>Gasterosteales</taxon>
        <taxon>Gasterosteidae</taxon>
        <taxon>Gasterosteus</taxon>
    </lineage>
</organism>
<feature type="transmembrane region" description="Helical" evidence="2">
    <location>
        <begin position="77"/>
        <end position="97"/>
    </location>
</feature>
<dbReference type="GO" id="GO:0007399">
    <property type="term" value="P:nervous system development"/>
    <property type="evidence" value="ECO:0007669"/>
    <property type="project" value="TreeGrafter"/>
</dbReference>
<dbReference type="Ensembl" id="ENSGACT00000083653.1">
    <property type="protein sequence ID" value="ENSGACP00000033935.1"/>
    <property type="gene ID" value="ENSGACG00000032359.1"/>
</dbReference>
<keyword evidence="4" id="KW-1185">Reference proteome</keyword>
<name>A0AAQ4P509_GASAC</name>
<evidence type="ECO:0000256" key="2">
    <source>
        <dbReference type="SAM" id="Phobius"/>
    </source>
</evidence>
<reference evidence="3" key="3">
    <citation type="submission" date="2025-09" db="UniProtKB">
        <authorList>
            <consortium name="Ensembl"/>
        </authorList>
    </citation>
    <scope>IDENTIFICATION</scope>
</reference>
<dbReference type="InterPro" id="IPR024883">
    <property type="entry name" value="Neurensin"/>
</dbReference>
<reference evidence="3 4" key="1">
    <citation type="journal article" date="2021" name="G3 (Bethesda)">
        <title>Improved contiguity of the threespine stickleback genome using long-read sequencing.</title>
        <authorList>
            <person name="Nath S."/>
            <person name="Shaw D.E."/>
            <person name="White M.A."/>
        </authorList>
    </citation>
    <scope>NUCLEOTIDE SEQUENCE [LARGE SCALE GENOMIC DNA]</scope>
    <source>
        <strain evidence="3 4">Lake Benthic</strain>
    </source>
</reference>
<keyword evidence="2" id="KW-0472">Membrane</keyword>
<feature type="compositionally biased region" description="Basic and acidic residues" evidence="1">
    <location>
        <begin position="162"/>
        <end position="186"/>
    </location>
</feature>
<feature type="region of interest" description="Disordered" evidence="1">
    <location>
        <begin position="1"/>
        <end position="24"/>
    </location>
</feature>